<keyword evidence="2" id="KW-1185">Reference proteome</keyword>
<dbReference type="AlphaFoldDB" id="A0AAW9QZP2"/>
<sequence length="40" mass="4479">MKNSDTFFLLLRATDGGGLELELTVAIESNWSGFHRKIPN</sequence>
<evidence type="ECO:0000313" key="1">
    <source>
        <dbReference type="EMBL" id="MEG3438599.1"/>
    </source>
</evidence>
<gene>
    <name evidence="1" type="ORF">V0288_15815</name>
</gene>
<dbReference type="EMBL" id="JBAFSM010000031">
    <property type="protein sequence ID" value="MEG3438599.1"/>
    <property type="molecule type" value="Genomic_DNA"/>
</dbReference>
<accession>A0AAW9QZP2</accession>
<proteinExistence type="predicted"/>
<organism evidence="1 2">
    <name type="scientific">Pannus brasiliensis CCIBt3594</name>
    <dbReference type="NCBI Taxonomy" id="1427578"/>
    <lineage>
        <taxon>Bacteria</taxon>
        <taxon>Bacillati</taxon>
        <taxon>Cyanobacteriota</taxon>
        <taxon>Cyanophyceae</taxon>
        <taxon>Oscillatoriophycideae</taxon>
        <taxon>Chroococcales</taxon>
        <taxon>Microcystaceae</taxon>
        <taxon>Pannus</taxon>
    </lineage>
</organism>
<comment type="caution">
    <text evidence="1">The sequence shown here is derived from an EMBL/GenBank/DDBJ whole genome shotgun (WGS) entry which is preliminary data.</text>
</comment>
<protein>
    <submittedName>
        <fullName evidence="1">Uncharacterized protein</fullName>
    </submittedName>
</protein>
<evidence type="ECO:0000313" key="2">
    <source>
        <dbReference type="Proteomes" id="UP001328733"/>
    </source>
</evidence>
<dbReference type="Proteomes" id="UP001328733">
    <property type="component" value="Unassembled WGS sequence"/>
</dbReference>
<reference evidence="1 2" key="1">
    <citation type="submission" date="2024-01" db="EMBL/GenBank/DDBJ databases">
        <title>Genomic insights into the taxonomy and metabolism of the cyanobacterium Pannus brasiliensis CCIBt3594.</title>
        <authorList>
            <person name="Machado M."/>
            <person name="Botero N.B."/>
            <person name="Andreote A.P.D."/>
            <person name="Feitosa A.M.T."/>
            <person name="Popin R."/>
            <person name="Sivonen K."/>
            <person name="Fiore M.F."/>
        </authorList>
    </citation>
    <scope>NUCLEOTIDE SEQUENCE [LARGE SCALE GENOMIC DNA]</scope>
    <source>
        <strain evidence="1 2">CCIBt3594</strain>
    </source>
</reference>
<name>A0AAW9QZP2_9CHRO</name>